<organism evidence="1 2">
    <name type="scientific">Carpinus fangiana</name>
    <dbReference type="NCBI Taxonomy" id="176857"/>
    <lineage>
        <taxon>Eukaryota</taxon>
        <taxon>Viridiplantae</taxon>
        <taxon>Streptophyta</taxon>
        <taxon>Embryophyta</taxon>
        <taxon>Tracheophyta</taxon>
        <taxon>Spermatophyta</taxon>
        <taxon>Magnoliopsida</taxon>
        <taxon>eudicotyledons</taxon>
        <taxon>Gunneridae</taxon>
        <taxon>Pentapetalae</taxon>
        <taxon>rosids</taxon>
        <taxon>fabids</taxon>
        <taxon>Fagales</taxon>
        <taxon>Betulaceae</taxon>
        <taxon>Carpinus</taxon>
    </lineage>
</organism>
<dbReference type="InterPro" id="IPR037119">
    <property type="entry name" value="Haem_oxidase_HugZ-like_sf"/>
</dbReference>
<sequence>MVFLLIPLYGCLSKGDVYTSKVKYILRRGKPYIWVPENDFHNVNTIIDERGSFSVSSPFPGPLSSLLRLMKKLPARVALTGDVEPLKDGKAQSAAESLREVILSEQKAMSECSYTVSGVLSSSNLSSTSRSESLKELLEGDEKYVIYKFNLSSSMFIDGNGGTFEVDLEDIRASKADPLARFSAKLIDGINQSEARRRALMLFCFVYLNANARDAYALSIDRKGFNVLGKVPSPVLKDGCSQFQWKEFRLTLKEEANDVETFCRQLVEMEEEAVKKVSGYSGLG</sequence>
<keyword evidence="2" id="KW-1185">Reference proteome</keyword>
<dbReference type="OrthoDB" id="10256706at2759"/>
<gene>
    <name evidence="1" type="ORF">FH972_001492</name>
</gene>
<dbReference type="PANTHER" id="PTHR37375">
    <property type="entry name" value="EXPRESSED PROTEIN"/>
    <property type="match status" value="1"/>
</dbReference>
<evidence type="ECO:0000313" key="2">
    <source>
        <dbReference type="Proteomes" id="UP000327013"/>
    </source>
</evidence>
<evidence type="ECO:0008006" key="3">
    <source>
        <dbReference type="Google" id="ProtNLM"/>
    </source>
</evidence>
<accession>A0A5N6QE96</accession>
<dbReference type="PANTHER" id="PTHR37375:SF1">
    <property type="entry name" value="DUF2470 DOMAIN-CONTAINING PROTEIN"/>
    <property type="match status" value="1"/>
</dbReference>
<evidence type="ECO:0000313" key="1">
    <source>
        <dbReference type="EMBL" id="KAE7996801.1"/>
    </source>
</evidence>
<reference evidence="1 2" key="1">
    <citation type="submission" date="2019-06" db="EMBL/GenBank/DDBJ databases">
        <title>A chromosomal-level reference genome of Carpinus fangiana (Coryloideae, Betulaceae).</title>
        <authorList>
            <person name="Yang X."/>
            <person name="Wang Z."/>
            <person name="Zhang L."/>
            <person name="Hao G."/>
            <person name="Liu J."/>
            <person name="Yang Y."/>
        </authorList>
    </citation>
    <scope>NUCLEOTIDE SEQUENCE [LARGE SCALE GENOMIC DNA]</scope>
    <source>
        <strain evidence="1">Cfa_2016G</strain>
        <tissue evidence="1">Leaf</tissue>
    </source>
</reference>
<dbReference type="Proteomes" id="UP000327013">
    <property type="component" value="Chromosome 1"/>
</dbReference>
<dbReference type="Gene3D" id="3.20.180.10">
    <property type="entry name" value="PNP-oxidase-like"/>
    <property type="match status" value="1"/>
</dbReference>
<dbReference type="Gene3D" id="2.30.110.10">
    <property type="entry name" value="Electron Transport, Fmn-binding Protein, Chain A"/>
    <property type="match status" value="1"/>
</dbReference>
<dbReference type="InterPro" id="IPR012349">
    <property type="entry name" value="Split_barrel_FMN-bd"/>
</dbReference>
<proteinExistence type="predicted"/>
<name>A0A5N6QE96_9ROSI</name>
<protein>
    <recommendedName>
        <fullName evidence="3">DUF2470 domain-containing protein</fullName>
    </recommendedName>
</protein>
<dbReference type="SUPFAM" id="SSF50475">
    <property type="entry name" value="FMN-binding split barrel"/>
    <property type="match status" value="1"/>
</dbReference>
<dbReference type="AlphaFoldDB" id="A0A5N6QE96"/>
<dbReference type="EMBL" id="CM017321">
    <property type="protein sequence ID" value="KAE7996801.1"/>
    <property type="molecule type" value="Genomic_DNA"/>
</dbReference>